<keyword evidence="1" id="KW-0472">Membrane</keyword>
<dbReference type="GO" id="GO:0016779">
    <property type="term" value="F:nucleotidyltransferase activity"/>
    <property type="evidence" value="ECO:0007669"/>
    <property type="project" value="TreeGrafter"/>
</dbReference>
<dbReference type="Gene3D" id="3.40.50.720">
    <property type="entry name" value="NAD(P)-binding Rossmann-like Domain"/>
    <property type="match status" value="1"/>
</dbReference>
<dbReference type="CDD" id="cd00158">
    <property type="entry name" value="RHOD"/>
    <property type="match status" value="1"/>
</dbReference>
<feature type="transmembrane region" description="Helical" evidence="1">
    <location>
        <begin position="42"/>
        <end position="68"/>
    </location>
</feature>
<dbReference type="Pfam" id="PF00899">
    <property type="entry name" value="ThiF"/>
    <property type="match status" value="1"/>
</dbReference>
<dbReference type="InterPro" id="IPR035985">
    <property type="entry name" value="Ubiquitin-activating_enz"/>
</dbReference>
<dbReference type="InterPro" id="IPR045886">
    <property type="entry name" value="ThiF/MoeB/HesA"/>
</dbReference>
<evidence type="ECO:0000259" key="2">
    <source>
        <dbReference type="PROSITE" id="PS50206"/>
    </source>
</evidence>
<sequence length="353" mass="40967">MLNRKAINKIKLSTEEYKVYSKQIILDNIGIEGQKKLKQAKILIVGAGGLGCTVMMYLAISGIGHIGIIDQDKIEFSNLNRQILYSKNDINNLKVTSAKDKLQQINNNCIITEHPYNLTIDNSIEIICYYDILIDTTDNFNTRDLIDKISHKLHKTYIYGAVDKFEGHIAIFNYKSGMRYKDIYSKSTIINNNTCNRHGIMGINTGYIGILQAIEGIKTILGLNKKCKNFILLYNIIKIKNEKRKIYLKRNSESYKKIRNSRSRSLMSFDVLEKDKRNIIIIDLRKKNEFSRKHNKKAINIPINHFKYSLIIKLIEYYIKNKTLVLYCDTTEKSTIGSYFLTQKNIKHYILLI</sequence>
<reference evidence="3" key="1">
    <citation type="journal article" date="2017" name="J. Phycol.">
        <title>Analysis of chloroplast genomes and a supermatrix inform reclassification of the Rhodomelaceae (Rhodophyta).</title>
        <authorList>
            <person name="Diaz-Tapia P."/>
            <person name="Maggs C.A."/>
            <person name="West J.A."/>
            <person name="Verbruggen H."/>
        </authorList>
    </citation>
    <scope>NUCLEOTIDE SEQUENCE</scope>
    <source>
        <strain evidence="3">PD1107</strain>
    </source>
</reference>
<dbReference type="GO" id="GO:0004792">
    <property type="term" value="F:thiosulfate-cyanide sulfurtransferase activity"/>
    <property type="evidence" value="ECO:0007669"/>
    <property type="project" value="TreeGrafter"/>
</dbReference>
<feature type="domain" description="Rhodanese" evidence="2">
    <location>
        <begin position="275"/>
        <end position="352"/>
    </location>
</feature>
<evidence type="ECO:0000256" key="1">
    <source>
        <dbReference type="SAM" id="Phobius"/>
    </source>
</evidence>
<dbReference type="GO" id="GO:0008641">
    <property type="term" value="F:ubiquitin-like modifier activating enzyme activity"/>
    <property type="evidence" value="ECO:0007669"/>
    <property type="project" value="InterPro"/>
</dbReference>
<dbReference type="GeneID" id="33360133"/>
<dbReference type="PROSITE" id="PS50206">
    <property type="entry name" value="RHODANESE_3"/>
    <property type="match status" value="1"/>
</dbReference>
<keyword evidence="3" id="KW-0934">Plastid</keyword>
<dbReference type="InterPro" id="IPR036873">
    <property type="entry name" value="Rhodanese-like_dom_sf"/>
</dbReference>
<geneLocation type="chloroplast" evidence="3"/>
<dbReference type="Gene3D" id="3.40.250.10">
    <property type="entry name" value="Rhodanese-like domain"/>
    <property type="match status" value="1"/>
</dbReference>
<gene>
    <name evidence="3" type="primary">moeB</name>
</gene>
<name>A0A1Z1MLF8_9FLOR</name>
<dbReference type="AlphaFoldDB" id="A0A1Z1MLF8"/>
<dbReference type="EMBL" id="MF101444">
    <property type="protein sequence ID" value="ARW66913.1"/>
    <property type="molecule type" value="Genomic_DNA"/>
</dbReference>
<keyword evidence="1" id="KW-0812">Transmembrane</keyword>
<protein>
    <submittedName>
        <fullName evidence="3">Molybdopterin biosynthesis protein</fullName>
    </submittedName>
</protein>
<dbReference type="RefSeq" id="YP_009397727.1">
    <property type="nucleotide sequence ID" value="NC_035288.1"/>
</dbReference>
<evidence type="ECO:0000313" key="3">
    <source>
        <dbReference type="EMBL" id="ARW66913.1"/>
    </source>
</evidence>
<keyword evidence="3" id="KW-0150">Chloroplast</keyword>
<keyword evidence="1" id="KW-1133">Transmembrane helix</keyword>
<dbReference type="PANTHER" id="PTHR10953:SF102">
    <property type="entry name" value="ADENYLYLTRANSFERASE AND SULFURTRANSFERASE MOCS3"/>
    <property type="match status" value="1"/>
</dbReference>
<dbReference type="Pfam" id="PF00581">
    <property type="entry name" value="Rhodanese"/>
    <property type="match status" value="1"/>
</dbReference>
<dbReference type="GO" id="GO:0005737">
    <property type="term" value="C:cytoplasm"/>
    <property type="evidence" value="ECO:0007669"/>
    <property type="project" value="TreeGrafter"/>
</dbReference>
<dbReference type="InterPro" id="IPR000594">
    <property type="entry name" value="ThiF_NAD_FAD-bd"/>
</dbReference>
<proteinExistence type="predicted"/>
<dbReference type="InterPro" id="IPR001763">
    <property type="entry name" value="Rhodanese-like_dom"/>
</dbReference>
<accession>A0A1Z1MLF8</accession>
<dbReference type="SUPFAM" id="SSF69572">
    <property type="entry name" value="Activating enzymes of the ubiquitin-like proteins"/>
    <property type="match status" value="1"/>
</dbReference>
<dbReference type="CDD" id="cd00757">
    <property type="entry name" value="ThiF_MoeB_HesA_family"/>
    <property type="match status" value="1"/>
</dbReference>
<dbReference type="PANTHER" id="PTHR10953">
    <property type="entry name" value="UBIQUITIN-ACTIVATING ENZYME E1"/>
    <property type="match status" value="1"/>
</dbReference>
<organism evidence="3">
    <name type="scientific">Dipterosiphonia australica</name>
    <dbReference type="NCBI Taxonomy" id="2007208"/>
    <lineage>
        <taxon>Eukaryota</taxon>
        <taxon>Rhodophyta</taxon>
        <taxon>Florideophyceae</taxon>
        <taxon>Rhodymeniophycidae</taxon>
        <taxon>Ceramiales</taxon>
        <taxon>Rhodomelaceae</taxon>
        <taxon>Herposiphonieae</taxon>
        <taxon>Dipterosiphonia</taxon>
    </lineage>
</organism>